<name>H7FMS2_FLAFP</name>
<dbReference type="EMBL" id="AHKF01000009">
    <property type="protein sequence ID" value="EIA10173.1"/>
    <property type="molecule type" value="Genomic_DNA"/>
</dbReference>
<dbReference type="PROSITE" id="PS51257">
    <property type="entry name" value="PROKAR_LIPOPROTEIN"/>
    <property type="match status" value="1"/>
</dbReference>
<dbReference type="Pfam" id="PF12849">
    <property type="entry name" value="PBP_like_2"/>
    <property type="match status" value="1"/>
</dbReference>
<dbReference type="STRING" id="1086011.HJ01_00470"/>
<evidence type="ECO:0000259" key="3">
    <source>
        <dbReference type="Pfam" id="PF12849"/>
    </source>
</evidence>
<comment type="caution">
    <text evidence="4">The sequence shown here is derived from an EMBL/GenBank/DDBJ whole genome shotgun (WGS) entry which is preliminary data.</text>
</comment>
<dbReference type="RefSeq" id="WP_007136647.1">
    <property type="nucleotide sequence ID" value="NZ_AHKF01000009.1"/>
</dbReference>
<dbReference type="PATRIC" id="fig|1086011.3.peg.460"/>
<dbReference type="AlphaFoldDB" id="H7FMS2"/>
<feature type="domain" description="PBP" evidence="3">
    <location>
        <begin position="39"/>
        <end position="275"/>
    </location>
</feature>
<reference evidence="4 5" key="1">
    <citation type="journal article" date="2014" name="Acta Crystallogr. D">
        <title>Structure-based characterization and antifreeze properties of a hyperactive ice-binding protein from the Antarctic bacterium Flavobacterium frigoris PS1.</title>
        <authorList>
            <person name="Do H."/>
            <person name="Kim S.J."/>
            <person name="Kim H.J."/>
            <person name="Lee J.H."/>
        </authorList>
    </citation>
    <scope>NUCLEOTIDE SEQUENCE [LARGE SCALE GENOMIC DNA]</scope>
    <source>
        <strain evidence="4 5">PS1</strain>
    </source>
</reference>
<feature type="chain" id="PRO_5003610355" evidence="2">
    <location>
        <begin position="24"/>
        <end position="309"/>
    </location>
</feature>
<protein>
    <submittedName>
        <fullName evidence="4">Phosphate ABC transporter, phosphate-binding component</fullName>
    </submittedName>
</protein>
<dbReference type="Gene3D" id="3.40.190.10">
    <property type="entry name" value="Periplasmic binding protein-like II"/>
    <property type="match status" value="2"/>
</dbReference>
<evidence type="ECO:0000313" key="5">
    <source>
        <dbReference type="Proteomes" id="UP000005566"/>
    </source>
</evidence>
<evidence type="ECO:0000256" key="1">
    <source>
        <dbReference type="ARBA" id="ARBA00022729"/>
    </source>
</evidence>
<keyword evidence="1 2" id="KW-0732">Signal</keyword>
<dbReference type="InterPro" id="IPR050811">
    <property type="entry name" value="Phosphate_ABC_transporter"/>
</dbReference>
<sequence>MKNFVKYPYLAAALVFMLFIACKQSDSPKKGNETILKGKTTMLVDETLKPIIDDQVEVFESKYDAKITLVAKSERELINAMLNDTSSIAVLSRPLSGDEAKAFQSKKIVPKTTKIGTDAIAFISSKSRKDTLIALEDVIMFLQGKEQSSVKGLVFDNPNSSTVRYMNDLAGLKEMREKDVFSFKTNEDVIKYVSENEGMIGVLGVNWLSQPTADMRKIIKNINVLNVKSLNNIGYFAPSQNNIAEGKYPLARDLYIINCQGYSGLGMGFASFVAGDIGQRIILKSGLLPVRVPGRNMIIRNSINIEPKK</sequence>
<dbReference type="OrthoDB" id="1450880at2"/>
<accession>H7FMS2</accession>
<evidence type="ECO:0000313" key="4">
    <source>
        <dbReference type="EMBL" id="EIA10173.1"/>
    </source>
</evidence>
<proteinExistence type="predicted"/>
<keyword evidence="5" id="KW-1185">Reference proteome</keyword>
<dbReference type="Proteomes" id="UP000005566">
    <property type="component" value="Unassembled WGS sequence"/>
</dbReference>
<dbReference type="PANTHER" id="PTHR30570">
    <property type="entry name" value="PERIPLASMIC PHOSPHATE BINDING COMPONENT OF PHOSPHATE ABC TRANSPORTER"/>
    <property type="match status" value="1"/>
</dbReference>
<evidence type="ECO:0000256" key="2">
    <source>
        <dbReference type="SAM" id="SignalP"/>
    </source>
</evidence>
<feature type="signal peptide" evidence="2">
    <location>
        <begin position="1"/>
        <end position="23"/>
    </location>
</feature>
<dbReference type="SUPFAM" id="SSF53850">
    <property type="entry name" value="Periplasmic binding protein-like II"/>
    <property type="match status" value="1"/>
</dbReference>
<dbReference type="InterPro" id="IPR024370">
    <property type="entry name" value="PBP_domain"/>
</dbReference>
<dbReference type="eggNOG" id="COG0226">
    <property type="taxonomic scope" value="Bacteria"/>
</dbReference>
<organism evidence="4 5">
    <name type="scientific">Flavobacterium frigoris (strain PS1)</name>
    <dbReference type="NCBI Taxonomy" id="1086011"/>
    <lineage>
        <taxon>Bacteria</taxon>
        <taxon>Pseudomonadati</taxon>
        <taxon>Bacteroidota</taxon>
        <taxon>Flavobacteriia</taxon>
        <taxon>Flavobacteriales</taxon>
        <taxon>Flavobacteriaceae</taxon>
        <taxon>Flavobacterium</taxon>
    </lineage>
</organism>
<dbReference type="PANTHER" id="PTHR30570:SF1">
    <property type="entry name" value="PHOSPHATE-BINDING PROTEIN PSTS"/>
    <property type="match status" value="1"/>
</dbReference>
<gene>
    <name evidence="4" type="ORF">HJ01_00470</name>
</gene>